<dbReference type="Gene3D" id="6.10.250.210">
    <property type="match status" value="1"/>
</dbReference>
<keyword evidence="9" id="KW-1185">Reference proteome</keyword>
<dbReference type="PANTHER" id="PTHR31544">
    <property type="entry name" value="AIG2-LIKE PROTEIN D"/>
    <property type="match status" value="1"/>
</dbReference>
<feature type="compositionally biased region" description="Low complexity" evidence="6">
    <location>
        <begin position="36"/>
        <end position="56"/>
    </location>
</feature>
<dbReference type="InterPro" id="IPR036568">
    <property type="entry name" value="GGCT-like_sf"/>
</dbReference>
<dbReference type="GO" id="GO:0016746">
    <property type="term" value="F:acyltransferase activity"/>
    <property type="evidence" value="ECO:0007669"/>
    <property type="project" value="UniProtKB-KW"/>
</dbReference>
<dbReference type="Gene3D" id="3.10.490.10">
    <property type="entry name" value="Gamma-glutamyl cyclotransferase-like"/>
    <property type="match status" value="1"/>
</dbReference>
<feature type="region of interest" description="Disordered" evidence="6">
    <location>
        <begin position="1"/>
        <end position="153"/>
    </location>
</feature>
<evidence type="ECO:0000256" key="2">
    <source>
        <dbReference type="ARBA" id="ARBA00008861"/>
    </source>
</evidence>
<keyword evidence="3" id="KW-0808">Transferase</keyword>
<name>A0AA87ZTA8_FICCA</name>
<dbReference type="EMBL" id="BTGU01000010">
    <property type="protein sequence ID" value="GMN39872.1"/>
    <property type="molecule type" value="Genomic_DNA"/>
</dbReference>
<accession>A0AA87ZTA8</accession>
<feature type="region of interest" description="Disordered" evidence="6">
    <location>
        <begin position="168"/>
        <end position="196"/>
    </location>
</feature>
<keyword evidence="4" id="KW-0012">Acyltransferase</keyword>
<dbReference type="Pfam" id="PF06094">
    <property type="entry name" value="GGACT"/>
    <property type="match status" value="1"/>
</dbReference>
<dbReference type="PANTHER" id="PTHR31544:SF2">
    <property type="entry name" value="AIG2-LIKE PROTEIN D"/>
    <property type="match status" value="1"/>
</dbReference>
<feature type="compositionally biased region" description="Polar residues" evidence="6">
    <location>
        <begin position="363"/>
        <end position="381"/>
    </location>
</feature>
<dbReference type="Proteomes" id="UP001187192">
    <property type="component" value="Unassembled WGS sequence"/>
</dbReference>
<evidence type="ECO:0000256" key="5">
    <source>
        <dbReference type="ARBA" id="ARBA00030602"/>
    </source>
</evidence>
<feature type="compositionally biased region" description="Gly residues" evidence="6">
    <location>
        <begin position="111"/>
        <end position="126"/>
    </location>
</feature>
<evidence type="ECO:0000256" key="1">
    <source>
        <dbReference type="ARBA" id="ARBA00002782"/>
    </source>
</evidence>
<feature type="compositionally biased region" description="Basic residues" evidence="6">
    <location>
        <begin position="172"/>
        <end position="185"/>
    </location>
</feature>
<comment type="function">
    <text evidence="1">Putative gamma-glutamylcyclotransferase.</text>
</comment>
<evidence type="ECO:0000256" key="3">
    <source>
        <dbReference type="ARBA" id="ARBA00022679"/>
    </source>
</evidence>
<feature type="region of interest" description="Disordered" evidence="6">
    <location>
        <begin position="362"/>
        <end position="381"/>
    </location>
</feature>
<dbReference type="InterPro" id="IPR009288">
    <property type="entry name" value="AIG2-like_dom"/>
</dbReference>
<feature type="compositionally biased region" description="Pro residues" evidence="6">
    <location>
        <begin position="22"/>
        <end position="35"/>
    </location>
</feature>
<comment type="caution">
    <text evidence="8">The sequence shown here is derived from an EMBL/GenBank/DDBJ whole genome shotgun (WGS) entry which is preliminary data.</text>
</comment>
<evidence type="ECO:0000313" key="9">
    <source>
        <dbReference type="Proteomes" id="UP001187192"/>
    </source>
</evidence>
<organism evidence="8 9">
    <name type="scientific">Ficus carica</name>
    <name type="common">Common fig</name>
    <dbReference type="NCBI Taxonomy" id="3494"/>
    <lineage>
        <taxon>Eukaryota</taxon>
        <taxon>Viridiplantae</taxon>
        <taxon>Streptophyta</taxon>
        <taxon>Embryophyta</taxon>
        <taxon>Tracheophyta</taxon>
        <taxon>Spermatophyta</taxon>
        <taxon>Magnoliopsida</taxon>
        <taxon>eudicotyledons</taxon>
        <taxon>Gunneridae</taxon>
        <taxon>Pentapetalae</taxon>
        <taxon>rosids</taxon>
        <taxon>fabids</taxon>
        <taxon>Rosales</taxon>
        <taxon>Moraceae</taxon>
        <taxon>Ficeae</taxon>
        <taxon>Ficus</taxon>
    </lineage>
</organism>
<dbReference type="InterPro" id="IPR013024">
    <property type="entry name" value="GGCT-like"/>
</dbReference>
<feature type="domain" description="Gamma-glutamylcyclotransferase AIG2-like" evidence="7">
    <location>
        <begin position="221"/>
        <end position="332"/>
    </location>
</feature>
<feature type="compositionally biased region" description="Low complexity" evidence="6">
    <location>
        <begin position="1"/>
        <end position="17"/>
    </location>
</feature>
<reference evidence="8" key="1">
    <citation type="submission" date="2023-07" db="EMBL/GenBank/DDBJ databases">
        <title>draft genome sequence of fig (Ficus carica).</title>
        <authorList>
            <person name="Takahashi T."/>
            <person name="Nishimura K."/>
        </authorList>
    </citation>
    <scope>NUCLEOTIDE SEQUENCE</scope>
</reference>
<evidence type="ECO:0000259" key="7">
    <source>
        <dbReference type="Pfam" id="PF06094"/>
    </source>
</evidence>
<feature type="compositionally biased region" description="Basic and acidic residues" evidence="6">
    <location>
        <begin position="84"/>
        <end position="110"/>
    </location>
</feature>
<comment type="similarity">
    <text evidence="2">Belongs to the gamma-glutamylcyclotransferase family.</text>
</comment>
<dbReference type="SUPFAM" id="SSF110857">
    <property type="entry name" value="Gamma-glutamyl cyclotransferase-like"/>
    <property type="match status" value="1"/>
</dbReference>
<feature type="compositionally biased region" description="Basic and acidic residues" evidence="6">
    <location>
        <begin position="57"/>
        <end position="69"/>
    </location>
</feature>
<sequence length="381" mass="41637">MTLPSSPSSVIFSPPATEVDDPPPAPTPAGQPPATPLSLSSLLSLSSPPLVPAPAERGGKREKGEEKETGVAGSRPAGAGGPEVGRRGRGEERERGRDREERERGRERKGVAGGRPAGVRAGGGSPASGVSHRSRGGSPVSVTDGGKVAGDGEDLGWESLYEIRVTEPSAKRERRHKDVKQFHSKRQVEERKTEKKMSGIGIGVGVGGSIDTSQSQSLHNVFVYGSLMADDVVRALLSRVPLTSFATLNDFHRYSIKGRVYPAILPVETKKVNGRVLMGITDPELYILDKFEDVEYERCTVEVSLTDSSKNLLAHAYVWSNKDDPNLYGDWDFEEWKRLHLNDFVKMTKEFMEELDMPESKTRVSTYESFYQQDGDNNPAS</sequence>
<evidence type="ECO:0000256" key="6">
    <source>
        <dbReference type="SAM" id="MobiDB-lite"/>
    </source>
</evidence>
<feature type="compositionally biased region" description="Basic and acidic residues" evidence="6">
    <location>
        <begin position="186"/>
        <end position="196"/>
    </location>
</feature>
<proteinExistence type="inferred from homology"/>
<dbReference type="AlphaFoldDB" id="A0AA87ZTA8"/>
<evidence type="ECO:0000313" key="8">
    <source>
        <dbReference type="EMBL" id="GMN39872.1"/>
    </source>
</evidence>
<gene>
    <name evidence="8" type="ORF">TIFTF001_009091</name>
</gene>
<dbReference type="InterPro" id="IPR045038">
    <property type="entry name" value="AIG2-like"/>
</dbReference>
<protein>
    <recommendedName>
        <fullName evidence="5">Putative gamma-glutamylcyclotransferase</fullName>
    </recommendedName>
</protein>
<evidence type="ECO:0000256" key="4">
    <source>
        <dbReference type="ARBA" id="ARBA00023315"/>
    </source>
</evidence>
<dbReference type="CDD" id="cd06661">
    <property type="entry name" value="GGCT_like"/>
    <property type="match status" value="1"/>
</dbReference>